<evidence type="ECO:0000256" key="1">
    <source>
        <dbReference type="SAM" id="MobiDB-lite"/>
    </source>
</evidence>
<protein>
    <submittedName>
        <fullName evidence="2">Uncharacterized protein</fullName>
    </submittedName>
</protein>
<keyword evidence="3" id="KW-1185">Reference proteome</keyword>
<comment type="caution">
    <text evidence="2">The sequence shown here is derived from an EMBL/GenBank/DDBJ whole genome shotgun (WGS) entry which is preliminary data.</text>
</comment>
<proteinExistence type="predicted"/>
<evidence type="ECO:0000313" key="3">
    <source>
        <dbReference type="Proteomes" id="UP001362999"/>
    </source>
</evidence>
<gene>
    <name evidence="2" type="ORF">R3P38DRAFT_3230513</name>
</gene>
<reference evidence="2 3" key="1">
    <citation type="journal article" date="2024" name="J Genomics">
        <title>Draft genome sequencing and assembly of Favolaschia claudopus CIRM-BRFM 2984 isolated from oak limbs.</title>
        <authorList>
            <person name="Navarro D."/>
            <person name="Drula E."/>
            <person name="Chaduli D."/>
            <person name="Cazenave R."/>
            <person name="Ahrendt S."/>
            <person name="Wang J."/>
            <person name="Lipzen A."/>
            <person name="Daum C."/>
            <person name="Barry K."/>
            <person name="Grigoriev I.V."/>
            <person name="Favel A."/>
            <person name="Rosso M.N."/>
            <person name="Martin F."/>
        </authorList>
    </citation>
    <scope>NUCLEOTIDE SEQUENCE [LARGE SCALE GENOMIC DNA]</scope>
    <source>
        <strain evidence="2 3">CIRM-BRFM 2984</strain>
    </source>
</reference>
<sequence length="87" mass="9295">MPSSTFLPSTTTIDDFVPQPLTTTSHPAARHRGQPPPRLPPLLTLSATTPPVLANPTKQLPEVSQSFPGLRPSSSPSRLHPPISMIP</sequence>
<name>A0AAV9ZLX3_9AGAR</name>
<organism evidence="2 3">
    <name type="scientific">Favolaschia claudopus</name>
    <dbReference type="NCBI Taxonomy" id="2862362"/>
    <lineage>
        <taxon>Eukaryota</taxon>
        <taxon>Fungi</taxon>
        <taxon>Dikarya</taxon>
        <taxon>Basidiomycota</taxon>
        <taxon>Agaricomycotina</taxon>
        <taxon>Agaricomycetes</taxon>
        <taxon>Agaricomycetidae</taxon>
        <taxon>Agaricales</taxon>
        <taxon>Marasmiineae</taxon>
        <taxon>Mycenaceae</taxon>
        <taxon>Favolaschia</taxon>
    </lineage>
</organism>
<feature type="compositionally biased region" description="Polar residues" evidence="1">
    <location>
        <begin position="1"/>
        <end position="13"/>
    </location>
</feature>
<feature type="compositionally biased region" description="Low complexity" evidence="1">
    <location>
        <begin position="66"/>
        <end position="87"/>
    </location>
</feature>
<evidence type="ECO:0000313" key="2">
    <source>
        <dbReference type="EMBL" id="KAK6987422.1"/>
    </source>
</evidence>
<accession>A0AAV9ZLX3</accession>
<feature type="region of interest" description="Disordered" evidence="1">
    <location>
        <begin position="1"/>
        <end position="87"/>
    </location>
</feature>
<feature type="compositionally biased region" description="Low complexity" evidence="1">
    <location>
        <begin position="41"/>
        <end position="52"/>
    </location>
</feature>
<dbReference type="AlphaFoldDB" id="A0AAV9ZLX3"/>
<dbReference type="EMBL" id="JAWWNJ010000131">
    <property type="protein sequence ID" value="KAK6987422.1"/>
    <property type="molecule type" value="Genomic_DNA"/>
</dbReference>
<dbReference type="Proteomes" id="UP001362999">
    <property type="component" value="Unassembled WGS sequence"/>
</dbReference>
<feature type="compositionally biased region" description="Polar residues" evidence="1">
    <location>
        <begin position="56"/>
        <end position="65"/>
    </location>
</feature>